<feature type="chain" id="PRO_5046595593" evidence="1">
    <location>
        <begin position="18"/>
        <end position="193"/>
    </location>
</feature>
<dbReference type="Gene3D" id="3.30.160.670">
    <property type="match status" value="1"/>
</dbReference>
<evidence type="ECO:0000313" key="4">
    <source>
        <dbReference type="Proteomes" id="UP001595961"/>
    </source>
</evidence>
<gene>
    <name evidence="3" type="ORF">ACFO5W_02150</name>
</gene>
<dbReference type="EMBL" id="JBHSGA010000003">
    <property type="protein sequence ID" value="MFC4525428.1"/>
    <property type="molecule type" value="Genomic_DNA"/>
</dbReference>
<dbReference type="PROSITE" id="PS51257">
    <property type="entry name" value="PROKAR_LIPOPROTEIN"/>
    <property type="match status" value="1"/>
</dbReference>
<dbReference type="InterPro" id="IPR025411">
    <property type="entry name" value="DUF4136"/>
</dbReference>
<sequence length="193" mass="20768">MKPLRLLLTLASLALCACSTVSVTNEWKDPAWSGPPASSVVVVGISKSDLIRRKFEDTFSQQLLAAGLKAVPSYTQIPPGNGGAVKLTDLVRSSGAEVVLVTRMLRVEQKIDVTPTGPAYGGFYGWYGGAWASTAQVTQYDVVTLETSVWDAKTQKLVWSVTTEAVSQEKIAKATEELAQALIPKLRTDGILR</sequence>
<comment type="caution">
    <text evidence="3">The sequence shown here is derived from an EMBL/GenBank/DDBJ whole genome shotgun (WGS) entry which is preliminary data.</text>
</comment>
<keyword evidence="4" id="KW-1185">Reference proteome</keyword>
<dbReference type="Pfam" id="PF13590">
    <property type="entry name" value="DUF4136"/>
    <property type="match status" value="1"/>
</dbReference>
<reference evidence="4" key="1">
    <citation type="journal article" date="2019" name="Int. J. Syst. Evol. Microbiol.">
        <title>The Global Catalogue of Microorganisms (GCM) 10K type strain sequencing project: providing services to taxonomists for standard genome sequencing and annotation.</title>
        <authorList>
            <consortium name="The Broad Institute Genomics Platform"/>
            <consortium name="The Broad Institute Genome Sequencing Center for Infectious Disease"/>
            <person name="Wu L."/>
            <person name="Ma J."/>
        </authorList>
    </citation>
    <scope>NUCLEOTIDE SEQUENCE [LARGE SCALE GENOMIC DNA]</scope>
    <source>
        <strain evidence="4">CCM 4481</strain>
    </source>
</reference>
<name>A0ABV9BXM9_9GAMM</name>
<proteinExistence type="predicted"/>
<organism evidence="3 4">
    <name type="scientific">Dyella halodurans</name>
    <dbReference type="NCBI Taxonomy" id="1920171"/>
    <lineage>
        <taxon>Bacteria</taxon>
        <taxon>Pseudomonadati</taxon>
        <taxon>Pseudomonadota</taxon>
        <taxon>Gammaproteobacteria</taxon>
        <taxon>Lysobacterales</taxon>
        <taxon>Rhodanobacteraceae</taxon>
        <taxon>Dyella</taxon>
    </lineage>
</organism>
<feature type="domain" description="DUF4136" evidence="2">
    <location>
        <begin position="99"/>
        <end position="181"/>
    </location>
</feature>
<keyword evidence="1" id="KW-0732">Signal</keyword>
<protein>
    <submittedName>
        <fullName evidence="3">DUF4136 domain-containing protein</fullName>
    </submittedName>
</protein>
<dbReference type="RefSeq" id="WP_266149566.1">
    <property type="nucleotide sequence ID" value="NZ_CP064028.1"/>
</dbReference>
<evidence type="ECO:0000313" key="3">
    <source>
        <dbReference type="EMBL" id="MFC4525428.1"/>
    </source>
</evidence>
<evidence type="ECO:0000259" key="2">
    <source>
        <dbReference type="Pfam" id="PF13590"/>
    </source>
</evidence>
<feature type="signal peptide" evidence="1">
    <location>
        <begin position="1"/>
        <end position="17"/>
    </location>
</feature>
<evidence type="ECO:0000256" key="1">
    <source>
        <dbReference type="SAM" id="SignalP"/>
    </source>
</evidence>
<dbReference type="Proteomes" id="UP001595961">
    <property type="component" value="Unassembled WGS sequence"/>
</dbReference>
<accession>A0ABV9BXM9</accession>